<dbReference type="Proteomes" id="UP000640274">
    <property type="component" value="Unassembled WGS sequence"/>
</dbReference>
<evidence type="ECO:0000313" key="2">
    <source>
        <dbReference type="EMBL" id="MBJ6361184.1"/>
    </source>
</evidence>
<evidence type="ECO:0008006" key="4">
    <source>
        <dbReference type="Google" id="ProtNLM"/>
    </source>
</evidence>
<feature type="region of interest" description="Disordered" evidence="1">
    <location>
        <begin position="31"/>
        <end position="87"/>
    </location>
</feature>
<dbReference type="AlphaFoldDB" id="A0A934J0Q7"/>
<comment type="caution">
    <text evidence="2">The sequence shown here is derived from an EMBL/GenBank/DDBJ whole genome shotgun (WGS) entry which is preliminary data.</text>
</comment>
<reference evidence="2" key="1">
    <citation type="submission" date="2020-12" db="EMBL/GenBank/DDBJ databases">
        <authorList>
            <person name="Huq M.A."/>
        </authorList>
    </citation>
    <scope>NUCLEOTIDE SEQUENCE</scope>
    <source>
        <strain evidence="2">MAHUQ-46</strain>
    </source>
</reference>
<evidence type="ECO:0000256" key="1">
    <source>
        <dbReference type="SAM" id="MobiDB-lite"/>
    </source>
</evidence>
<name>A0A934J0Q7_9BACL</name>
<feature type="region of interest" description="Disordered" evidence="1">
    <location>
        <begin position="141"/>
        <end position="198"/>
    </location>
</feature>
<sequence>MTRTLWSQLALILRVAGEILKKVVISVNHRYPPSHHSHPSRNQNGQVSAFPGLSDSFGQGGGQIPGGADSGFSPASTSLIPSESKGPLSLDKLGDIKGIIDRMGGIDGIIGTVGKVQKMVSSFQQMAPMFKLLMSTFGKKGASTTASDDVDDWDTSARRRRRRGRKTGRGRARRPSGTRRRTGRRTTAGRSSRRRSRR</sequence>
<gene>
    <name evidence="2" type="ORF">JFN88_07645</name>
</gene>
<evidence type="ECO:0000313" key="3">
    <source>
        <dbReference type="Proteomes" id="UP000640274"/>
    </source>
</evidence>
<proteinExistence type="predicted"/>
<dbReference type="RefSeq" id="WP_199018730.1">
    <property type="nucleotide sequence ID" value="NZ_JAELUP010000020.1"/>
</dbReference>
<protein>
    <recommendedName>
        <fullName evidence="4">Tyrosine protein kinase</fullName>
    </recommendedName>
</protein>
<keyword evidence="3" id="KW-1185">Reference proteome</keyword>
<dbReference type="EMBL" id="JAELUP010000020">
    <property type="protein sequence ID" value="MBJ6361184.1"/>
    <property type="molecule type" value="Genomic_DNA"/>
</dbReference>
<feature type="compositionally biased region" description="Basic residues" evidence="1">
    <location>
        <begin position="158"/>
        <end position="184"/>
    </location>
</feature>
<organism evidence="2 3">
    <name type="scientific">Paenibacillus roseus</name>
    <dbReference type="NCBI Taxonomy" id="2798579"/>
    <lineage>
        <taxon>Bacteria</taxon>
        <taxon>Bacillati</taxon>
        <taxon>Bacillota</taxon>
        <taxon>Bacilli</taxon>
        <taxon>Bacillales</taxon>
        <taxon>Paenibacillaceae</taxon>
        <taxon>Paenibacillus</taxon>
    </lineage>
</organism>
<accession>A0A934J0Q7</accession>
<feature type="compositionally biased region" description="Gly residues" evidence="1">
    <location>
        <begin position="58"/>
        <end position="69"/>
    </location>
</feature>